<evidence type="ECO:0000256" key="4">
    <source>
        <dbReference type="ARBA" id="ARBA00022519"/>
    </source>
</evidence>
<feature type="transmembrane region" description="Helical" evidence="9">
    <location>
        <begin position="86"/>
        <end position="104"/>
    </location>
</feature>
<accession>A0ABY9QGL6</accession>
<sequence>MLRRIGKLLDTTLNVLMAVALAFMCILVFGNVVLRYGFNSGITWSEEMSRFLFIWLSFFGAIGALKDNNHLGVDILLKKLPPRAKQVVFIISNAIILYVLYLLLDGSWKITLSSIGSRAPATGLPMAFIYGTGLVVSIGMGIVTLFHIYQALFRPEAIDELTRMKESEEEIIAVAHSEATELPQERKQDAVGGER</sequence>
<keyword evidence="2" id="KW-0813">Transport</keyword>
<name>A0ABY9QGL6_GEOTD</name>
<evidence type="ECO:0000256" key="1">
    <source>
        <dbReference type="ARBA" id="ARBA00004429"/>
    </source>
</evidence>
<keyword evidence="7 9" id="KW-0472">Membrane</keyword>
<evidence type="ECO:0000256" key="3">
    <source>
        <dbReference type="ARBA" id="ARBA00022475"/>
    </source>
</evidence>
<dbReference type="Pfam" id="PF04290">
    <property type="entry name" value="DctQ"/>
    <property type="match status" value="1"/>
</dbReference>
<evidence type="ECO:0000256" key="6">
    <source>
        <dbReference type="ARBA" id="ARBA00022989"/>
    </source>
</evidence>
<dbReference type="InterPro" id="IPR007387">
    <property type="entry name" value="TRAP_DctQ"/>
</dbReference>
<feature type="transmembrane region" description="Helical" evidence="9">
    <location>
        <begin position="48"/>
        <end position="65"/>
    </location>
</feature>
<keyword evidence="6 9" id="KW-1133">Transmembrane helix</keyword>
<evidence type="ECO:0000256" key="2">
    <source>
        <dbReference type="ARBA" id="ARBA00022448"/>
    </source>
</evidence>
<dbReference type="Proteomes" id="UP001297580">
    <property type="component" value="Chromosome"/>
</dbReference>
<comment type="similarity">
    <text evidence="8">Belongs to the TRAP transporter small permease family.</text>
</comment>
<dbReference type="PANTHER" id="PTHR35011">
    <property type="entry name" value="2,3-DIKETO-L-GULONATE TRAP TRANSPORTER SMALL PERMEASE PROTEIN YIAM"/>
    <property type="match status" value="1"/>
</dbReference>
<organism evidence="11 12">
    <name type="scientific">Geobacillus thermodenitrificans</name>
    <dbReference type="NCBI Taxonomy" id="33940"/>
    <lineage>
        <taxon>Bacteria</taxon>
        <taxon>Bacillati</taxon>
        <taxon>Bacillota</taxon>
        <taxon>Bacilli</taxon>
        <taxon>Bacillales</taxon>
        <taxon>Anoxybacillaceae</taxon>
        <taxon>Geobacillus</taxon>
    </lineage>
</organism>
<comment type="subcellular location">
    <subcellularLocation>
        <location evidence="1">Cell inner membrane</location>
        <topology evidence="1">Multi-pass membrane protein</topology>
    </subcellularLocation>
</comment>
<proteinExistence type="inferred from homology"/>
<dbReference type="InterPro" id="IPR055348">
    <property type="entry name" value="DctQ"/>
</dbReference>
<keyword evidence="4" id="KW-0997">Cell inner membrane</keyword>
<dbReference type="PANTHER" id="PTHR35011:SF2">
    <property type="entry name" value="2,3-DIKETO-L-GULONATE TRAP TRANSPORTER SMALL PERMEASE PROTEIN YIAM"/>
    <property type="match status" value="1"/>
</dbReference>
<evidence type="ECO:0000313" key="12">
    <source>
        <dbReference type="Proteomes" id="UP001297580"/>
    </source>
</evidence>
<gene>
    <name evidence="11" type="ORF">HSX42_10815</name>
</gene>
<keyword evidence="12" id="KW-1185">Reference proteome</keyword>
<feature type="transmembrane region" description="Helical" evidence="9">
    <location>
        <begin position="124"/>
        <end position="146"/>
    </location>
</feature>
<dbReference type="EMBL" id="CP133461">
    <property type="protein sequence ID" value="WMV78068.1"/>
    <property type="molecule type" value="Genomic_DNA"/>
</dbReference>
<evidence type="ECO:0000256" key="7">
    <source>
        <dbReference type="ARBA" id="ARBA00023136"/>
    </source>
</evidence>
<feature type="transmembrane region" description="Helical" evidence="9">
    <location>
        <begin position="12"/>
        <end position="36"/>
    </location>
</feature>
<reference evidence="11 12" key="1">
    <citation type="submission" date="2023-08" db="EMBL/GenBank/DDBJ databases">
        <title>Complete genome sequence of Geobacillus thermodenitrificans K1041, a genetically tractable strain representative of the genus Geobacillus.</title>
        <authorList>
            <person name="Kani S."/>
            <person name="Suzuki H."/>
        </authorList>
    </citation>
    <scope>NUCLEOTIDE SEQUENCE [LARGE SCALE GENOMIC DNA]</scope>
    <source>
        <strain evidence="11 12">K1041</strain>
    </source>
</reference>
<evidence type="ECO:0000256" key="8">
    <source>
        <dbReference type="ARBA" id="ARBA00038436"/>
    </source>
</evidence>
<keyword evidence="3" id="KW-1003">Cell membrane</keyword>
<evidence type="ECO:0000256" key="5">
    <source>
        <dbReference type="ARBA" id="ARBA00022692"/>
    </source>
</evidence>
<protein>
    <submittedName>
        <fullName evidence="11">TRAP transporter small permease</fullName>
    </submittedName>
</protein>
<evidence type="ECO:0000313" key="11">
    <source>
        <dbReference type="EMBL" id="WMV78068.1"/>
    </source>
</evidence>
<evidence type="ECO:0000259" key="10">
    <source>
        <dbReference type="Pfam" id="PF04290"/>
    </source>
</evidence>
<keyword evidence="5 9" id="KW-0812">Transmembrane</keyword>
<feature type="domain" description="Tripartite ATP-independent periplasmic transporters DctQ component" evidence="10">
    <location>
        <begin position="24"/>
        <end position="151"/>
    </location>
</feature>
<evidence type="ECO:0000256" key="9">
    <source>
        <dbReference type="SAM" id="Phobius"/>
    </source>
</evidence>